<gene>
    <name evidence="1" type="ORF">LCGC14_2513950</name>
</gene>
<organism evidence="1">
    <name type="scientific">marine sediment metagenome</name>
    <dbReference type="NCBI Taxonomy" id="412755"/>
    <lineage>
        <taxon>unclassified sequences</taxon>
        <taxon>metagenomes</taxon>
        <taxon>ecological metagenomes</taxon>
    </lineage>
</organism>
<proteinExistence type="predicted"/>
<sequence>MQKNLTVLFTSAIFVLLVGWAIQPVVSQAELADVWALSDGTKVKRDATSHQLQNGNGVFDRSAPLISLFGARNETVAFQTILQGGSSLTSGVQVRLDSVGPIDNSGVTQNMDSYYVGRNIGILKEHYLHITTRSHDLAWAPGTAAVPDMSGWVPDALIPLGPSDSFSVAAGQNQGVWVDIFIPSGTPPGLHLGTLVVEVGGAPCSLPTCQIPIRLEVLGVTLPNSSTAKTMLYFSSPADDANQWMSRYLDDPWSPTTTELQALTMRHYKLGRRHRITMFTTGRDSPAGDDLGEANLLSRLDGSAFSVTAGYWGPGVGVGQDMYS</sequence>
<comment type="caution">
    <text evidence="1">The sequence shown here is derived from an EMBL/GenBank/DDBJ whole genome shotgun (WGS) entry which is preliminary data.</text>
</comment>
<evidence type="ECO:0000313" key="1">
    <source>
        <dbReference type="EMBL" id="KKL14608.1"/>
    </source>
</evidence>
<dbReference type="AlphaFoldDB" id="A0A0F9DRP4"/>
<accession>A0A0F9DRP4</accession>
<protein>
    <submittedName>
        <fullName evidence="1">Uncharacterized protein</fullName>
    </submittedName>
</protein>
<name>A0A0F9DRP4_9ZZZZ</name>
<feature type="non-terminal residue" evidence="1">
    <location>
        <position position="324"/>
    </location>
</feature>
<dbReference type="EMBL" id="LAZR01040386">
    <property type="protein sequence ID" value="KKL14608.1"/>
    <property type="molecule type" value="Genomic_DNA"/>
</dbReference>
<reference evidence="1" key="1">
    <citation type="journal article" date="2015" name="Nature">
        <title>Complex archaea that bridge the gap between prokaryotes and eukaryotes.</title>
        <authorList>
            <person name="Spang A."/>
            <person name="Saw J.H."/>
            <person name="Jorgensen S.L."/>
            <person name="Zaremba-Niedzwiedzka K."/>
            <person name="Martijn J."/>
            <person name="Lind A.E."/>
            <person name="van Eijk R."/>
            <person name="Schleper C."/>
            <person name="Guy L."/>
            <person name="Ettema T.J."/>
        </authorList>
    </citation>
    <scope>NUCLEOTIDE SEQUENCE</scope>
</reference>